<comment type="caution">
    <text evidence="1">The sequence shown here is derived from an EMBL/GenBank/DDBJ whole genome shotgun (WGS) entry which is preliminary data.</text>
</comment>
<organism evidence="1 2">
    <name type="scientific">Microbacterium maritypicum</name>
    <name type="common">Microbacterium liquefaciens</name>
    <dbReference type="NCBI Taxonomy" id="33918"/>
    <lineage>
        <taxon>Bacteria</taxon>
        <taxon>Bacillati</taxon>
        <taxon>Actinomycetota</taxon>
        <taxon>Actinomycetes</taxon>
        <taxon>Micrococcales</taxon>
        <taxon>Microbacteriaceae</taxon>
        <taxon>Microbacterium</taxon>
    </lineage>
</organism>
<dbReference type="AlphaFoldDB" id="A0A4Y4B7I1"/>
<sequence>MINAFRARVRTDLRTHIAKGGTLSPSVVTELETALDTAARGVTVALSASRS</sequence>
<name>A0A4Y4B7I1_MICMQ</name>
<dbReference type="Proteomes" id="UP000317410">
    <property type="component" value="Unassembled WGS sequence"/>
</dbReference>
<dbReference type="EMBL" id="BJNQ01000009">
    <property type="protein sequence ID" value="GEC75422.1"/>
    <property type="molecule type" value="Genomic_DNA"/>
</dbReference>
<dbReference type="RefSeq" id="WP_174799556.1">
    <property type="nucleotide sequence ID" value="NZ_BJNQ01000009.1"/>
</dbReference>
<accession>A0A4Y4B7I1</accession>
<reference evidence="1 2" key="1">
    <citation type="submission" date="2019-06" db="EMBL/GenBank/DDBJ databases">
        <title>Whole genome shotgun sequence of Microbacterium liquefaciens NBRC 15037.</title>
        <authorList>
            <person name="Hosoyama A."/>
            <person name="Uohara A."/>
            <person name="Ohji S."/>
            <person name="Ichikawa N."/>
        </authorList>
    </citation>
    <scope>NUCLEOTIDE SEQUENCE [LARGE SCALE GENOMIC DNA]</scope>
    <source>
        <strain evidence="1 2">NBRC 15037</strain>
    </source>
</reference>
<proteinExistence type="predicted"/>
<protein>
    <submittedName>
        <fullName evidence="1">Uncharacterized protein</fullName>
    </submittedName>
</protein>
<evidence type="ECO:0000313" key="1">
    <source>
        <dbReference type="EMBL" id="GEC75422.1"/>
    </source>
</evidence>
<gene>
    <name evidence="1" type="ORF">MLI01_15670</name>
</gene>
<evidence type="ECO:0000313" key="2">
    <source>
        <dbReference type="Proteomes" id="UP000317410"/>
    </source>
</evidence>